<dbReference type="PANTHER" id="PTHR43369:SF2">
    <property type="entry name" value="PHOSPHORIBOSYLGLYCINAMIDE FORMYLTRANSFERASE"/>
    <property type="match status" value="1"/>
</dbReference>
<dbReference type="PANTHER" id="PTHR43369">
    <property type="entry name" value="PHOSPHORIBOSYLGLYCINAMIDE FORMYLTRANSFERASE"/>
    <property type="match status" value="1"/>
</dbReference>
<evidence type="ECO:0000256" key="3">
    <source>
        <dbReference type="ARBA" id="ARBA00022679"/>
    </source>
</evidence>
<comment type="pathway">
    <text evidence="1">Purine metabolism; IMP biosynthesis via de novo pathway; N(2)-formyl-N(1)-(5-phospho-D-ribosyl)glycinamide from N(1)-(5-phospho-D-ribosyl)glycinamide (10-formyl THF route): step 1/1.</text>
</comment>
<dbReference type="Proteomes" id="UP001501302">
    <property type="component" value="Unassembled WGS sequence"/>
</dbReference>
<dbReference type="InterPro" id="IPR036477">
    <property type="entry name" value="Formyl_transf_N_sf"/>
</dbReference>
<dbReference type="EMBL" id="BAABJJ010000023">
    <property type="protein sequence ID" value="GAA4944156.1"/>
    <property type="molecule type" value="Genomic_DNA"/>
</dbReference>
<reference evidence="8" key="1">
    <citation type="journal article" date="2019" name="Int. J. Syst. Evol. Microbiol.">
        <title>The Global Catalogue of Microorganisms (GCM) 10K type strain sequencing project: providing services to taxonomists for standard genome sequencing and annotation.</title>
        <authorList>
            <consortium name="The Broad Institute Genomics Platform"/>
            <consortium name="The Broad Institute Genome Sequencing Center for Infectious Disease"/>
            <person name="Wu L."/>
            <person name="Ma J."/>
        </authorList>
    </citation>
    <scope>NUCLEOTIDE SEQUENCE [LARGE SCALE GENOMIC DNA]</scope>
    <source>
        <strain evidence="8">JCM 18285</strain>
    </source>
</reference>
<feature type="transmembrane region" description="Helical" evidence="5">
    <location>
        <begin position="50"/>
        <end position="69"/>
    </location>
</feature>
<dbReference type="CDD" id="cd08653">
    <property type="entry name" value="FMT_core_like_3"/>
    <property type="match status" value="1"/>
</dbReference>
<keyword evidence="5" id="KW-1133">Transmembrane helix</keyword>
<evidence type="ECO:0000256" key="4">
    <source>
        <dbReference type="ARBA" id="ARBA00022755"/>
    </source>
</evidence>
<comment type="caution">
    <text evidence="7">The sequence shown here is derived from an EMBL/GenBank/DDBJ whole genome shotgun (WGS) entry which is preliminary data.</text>
</comment>
<accession>A0ABP9GHM8</accession>
<proteinExistence type="predicted"/>
<evidence type="ECO:0000313" key="8">
    <source>
        <dbReference type="Proteomes" id="UP001501302"/>
    </source>
</evidence>
<name>A0ABP9GHM8_9FLAO</name>
<organism evidence="7 8">
    <name type="scientific">Algibacter agarivorans</name>
    <dbReference type="NCBI Taxonomy" id="1109741"/>
    <lineage>
        <taxon>Bacteria</taxon>
        <taxon>Pseudomonadati</taxon>
        <taxon>Bacteroidota</taxon>
        <taxon>Flavobacteriia</taxon>
        <taxon>Flavobacteriales</taxon>
        <taxon>Flavobacteriaceae</taxon>
        <taxon>Algibacter</taxon>
    </lineage>
</organism>
<gene>
    <name evidence="7" type="ORF">GCM10023314_16480</name>
</gene>
<dbReference type="Pfam" id="PF00551">
    <property type="entry name" value="Formyl_trans_N"/>
    <property type="match status" value="1"/>
</dbReference>
<protein>
    <recommendedName>
        <fullName evidence="2">phosphoribosylglycinamide formyltransferase 1</fullName>
        <ecNumber evidence="2">2.1.2.2</ecNumber>
    </recommendedName>
</protein>
<dbReference type="InterPro" id="IPR002376">
    <property type="entry name" value="Formyl_transf_N"/>
</dbReference>
<evidence type="ECO:0000259" key="6">
    <source>
        <dbReference type="Pfam" id="PF00551"/>
    </source>
</evidence>
<evidence type="ECO:0000256" key="2">
    <source>
        <dbReference type="ARBA" id="ARBA00012254"/>
    </source>
</evidence>
<feature type="domain" description="Formyl transferase N-terminal" evidence="6">
    <location>
        <begin position="80"/>
        <end position="190"/>
    </location>
</feature>
<keyword evidence="4" id="KW-0658">Purine biosynthesis</keyword>
<dbReference type="EC" id="2.1.2.2" evidence="2"/>
<evidence type="ECO:0000256" key="5">
    <source>
        <dbReference type="SAM" id="Phobius"/>
    </source>
</evidence>
<sequence length="260" mass="29964">MDKKIIMIVEDSAYARMVYTSLKNDFNIDHIIIDNGQGFLKLLKKRIKKLGIIHVIGQVLFRIILVPYINFSAKDRIANILEVNDIKDTAIEKNKFTAVKSVNSDEGHELLIKLNPDIVVIVSHRILSKKTLELTKAKFINIHSGITPKYRGLHGGYWALINKDMENCGVTVHFVDEGIDTGNILYQDIITDSINSKDNFMTYTYLQLAKALPLLKKAIRDIQSNNIIPKVSSKHQINNKLFFHPTLWFYLYYRWFKGVK</sequence>
<keyword evidence="5" id="KW-0812">Transmembrane</keyword>
<evidence type="ECO:0000256" key="1">
    <source>
        <dbReference type="ARBA" id="ARBA00005054"/>
    </source>
</evidence>
<evidence type="ECO:0000313" key="7">
    <source>
        <dbReference type="EMBL" id="GAA4944156.1"/>
    </source>
</evidence>
<dbReference type="RefSeq" id="WP_345191395.1">
    <property type="nucleotide sequence ID" value="NZ_BAABJJ010000023.1"/>
</dbReference>
<keyword evidence="5" id="KW-0472">Membrane</keyword>
<dbReference type="Gene3D" id="3.40.50.170">
    <property type="entry name" value="Formyl transferase, N-terminal domain"/>
    <property type="match status" value="1"/>
</dbReference>
<keyword evidence="8" id="KW-1185">Reference proteome</keyword>
<dbReference type="GO" id="GO:0016740">
    <property type="term" value="F:transferase activity"/>
    <property type="evidence" value="ECO:0007669"/>
    <property type="project" value="UniProtKB-KW"/>
</dbReference>
<dbReference type="SUPFAM" id="SSF53328">
    <property type="entry name" value="Formyltransferase"/>
    <property type="match status" value="1"/>
</dbReference>
<keyword evidence="3 7" id="KW-0808">Transferase</keyword>